<protein>
    <submittedName>
        <fullName evidence="3">Uncharacterized protein</fullName>
    </submittedName>
</protein>
<evidence type="ECO:0000313" key="4">
    <source>
        <dbReference type="Proteomes" id="UP000324973"/>
    </source>
</evidence>
<dbReference type="Proteomes" id="UP000324973">
    <property type="component" value="Unassembled WGS sequence"/>
</dbReference>
<dbReference type="EMBL" id="VTFT01000002">
    <property type="protein sequence ID" value="TYT23855.1"/>
    <property type="molecule type" value="Genomic_DNA"/>
</dbReference>
<keyword evidence="4" id="KW-1185">Reference proteome</keyword>
<feature type="signal peptide" evidence="2">
    <location>
        <begin position="1"/>
        <end position="36"/>
    </location>
</feature>
<feature type="compositionally biased region" description="Acidic residues" evidence="1">
    <location>
        <begin position="55"/>
        <end position="75"/>
    </location>
</feature>
<keyword evidence="2" id="KW-0732">Signal</keyword>
<gene>
    <name evidence="3" type="ORF">FZO89_16705</name>
</gene>
<sequence length="170" mass="17717">MAAGHRFPSEEIDMKRTCPTGSLLALALALALPATAQPPPAEPENDTGYGIQGGFEEEAGSDPFDDPTAEADPWSEVEAGADAGSEESFDSLSESRDHDDAFAADPADPRDAADIAPEPADAGASTSAELKDGLRRMFVGVLMPAVERRVRKAVEGDDAPQSDPVPQADP</sequence>
<comment type="caution">
    <text evidence="3">The sequence shown here is derived from an EMBL/GenBank/DDBJ whole genome shotgun (WGS) entry which is preliminary data.</text>
</comment>
<evidence type="ECO:0000256" key="1">
    <source>
        <dbReference type="SAM" id="MobiDB-lite"/>
    </source>
</evidence>
<feature type="compositionally biased region" description="Low complexity" evidence="1">
    <location>
        <begin position="114"/>
        <end position="124"/>
    </location>
</feature>
<dbReference type="AlphaFoldDB" id="A0A5D4XIU3"/>
<evidence type="ECO:0000256" key="2">
    <source>
        <dbReference type="SAM" id="SignalP"/>
    </source>
</evidence>
<evidence type="ECO:0000313" key="3">
    <source>
        <dbReference type="EMBL" id="TYT23855.1"/>
    </source>
</evidence>
<reference evidence="3 4" key="1">
    <citation type="submission" date="2019-08" db="EMBL/GenBank/DDBJ databases">
        <title>Luteimonas viscosus sp. nov., isolated from soil of a sunflower field.</title>
        <authorList>
            <person name="Jianli Z."/>
            <person name="Ying Z."/>
        </authorList>
    </citation>
    <scope>NUCLEOTIDE SEQUENCE [LARGE SCALE GENOMIC DNA]</scope>
    <source>
        <strain evidence="3 4">XBU10</strain>
    </source>
</reference>
<feature type="compositionally biased region" description="Basic and acidic residues" evidence="1">
    <location>
        <begin position="93"/>
        <end position="113"/>
    </location>
</feature>
<feature type="chain" id="PRO_5022668017" evidence="2">
    <location>
        <begin position="37"/>
        <end position="170"/>
    </location>
</feature>
<feature type="region of interest" description="Disordered" evidence="1">
    <location>
        <begin position="35"/>
        <end position="130"/>
    </location>
</feature>
<name>A0A5D4XIU3_9GAMM</name>
<organism evidence="3 4">
    <name type="scientific">Luteimonas viscosa</name>
    <dbReference type="NCBI Taxonomy" id="1132694"/>
    <lineage>
        <taxon>Bacteria</taxon>
        <taxon>Pseudomonadati</taxon>
        <taxon>Pseudomonadota</taxon>
        <taxon>Gammaproteobacteria</taxon>
        <taxon>Lysobacterales</taxon>
        <taxon>Lysobacteraceae</taxon>
        <taxon>Luteimonas</taxon>
    </lineage>
</organism>
<accession>A0A5D4XIU3</accession>
<proteinExistence type="predicted"/>